<feature type="repeat" description="TPR" evidence="2">
    <location>
        <begin position="27"/>
        <end position="60"/>
    </location>
</feature>
<dbReference type="SUPFAM" id="SSF47473">
    <property type="entry name" value="EF-hand"/>
    <property type="match status" value="1"/>
</dbReference>
<dbReference type="InterPro" id="IPR011992">
    <property type="entry name" value="EF-hand-dom_pair"/>
</dbReference>
<dbReference type="SMART" id="SM00028">
    <property type="entry name" value="TPR"/>
    <property type="match status" value="3"/>
</dbReference>
<dbReference type="SUPFAM" id="SSF52047">
    <property type="entry name" value="RNI-like"/>
    <property type="match status" value="1"/>
</dbReference>
<dbReference type="InterPro" id="IPR018247">
    <property type="entry name" value="EF_Hand_1_Ca_BS"/>
</dbReference>
<evidence type="ECO:0000256" key="3">
    <source>
        <dbReference type="SAM" id="MobiDB-lite"/>
    </source>
</evidence>
<dbReference type="PROSITE" id="PS50222">
    <property type="entry name" value="EF_HAND_2"/>
    <property type="match status" value="2"/>
</dbReference>
<dbReference type="Proteomes" id="UP001515480">
    <property type="component" value="Unassembled WGS sequence"/>
</dbReference>
<dbReference type="Pfam" id="PF13432">
    <property type="entry name" value="TPR_16"/>
    <property type="match status" value="1"/>
</dbReference>
<evidence type="ECO:0000256" key="1">
    <source>
        <dbReference type="ARBA" id="ARBA00022837"/>
    </source>
</evidence>
<name>A0AB34ISZ3_PRYPA</name>
<dbReference type="PROSITE" id="PS00018">
    <property type="entry name" value="EF_HAND_1"/>
    <property type="match status" value="2"/>
</dbReference>
<dbReference type="InterPro" id="IPR019734">
    <property type="entry name" value="TPR_rpt"/>
</dbReference>
<feature type="domain" description="EF-hand" evidence="4">
    <location>
        <begin position="481"/>
        <end position="516"/>
    </location>
</feature>
<accession>A0AB34ISZ3</accession>
<keyword evidence="2" id="KW-0802">TPR repeat</keyword>
<dbReference type="AlphaFoldDB" id="A0AB34ISZ3"/>
<feature type="region of interest" description="Disordered" evidence="3">
    <location>
        <begin position="658"/>
        <end position="692"/>
    </location>
</feature>
<dbReference type="InterPro" id="IPR011990">
    <property type="entry name" value="TPR-like_helical_dom_sf"/>
</dbReference>
<comment type="caution">
    <text evidence="5">The sequence shown here is derived from an EMBL/GenBank/DDBJ whole genome shotgun (WGS) entry which is preliminary data.</text>
</comment>
<organism evidence="5 6">
    <name type="scientific">Prymnesium parvum</name>
    <name type="common">Toxic golden alga</name>
    <dbReference type="NCBI Taxonomy" id="97485"/>
    <lineage>
        <taxon>Eukaryota</taxon>
        <taxon>Haptista</taxon>
        <taxon>Haptophyta</taxon>
        <taxon>Prymnesiophyceae</taxon>
        <taxon>Prymnesiales</taxon>
        <taxon>Prymnesiaceae</taxon>
        <taxon>Prymnesium</taxon>
    </lineage>
</organism>
<feature type="region of interest" description="Disordered" evidence="3">
    <location>
        <begin position="154"/>
        <end position="202"/>
    </location>
</feature>
<keyword evidence="6" id="KW-1185">Reference proteome</keyword>
<feature type="region of interest" description="Disordered" evidence="3">
    <location>
        <begin position="1"/>
        <end position="20"/>
    </location>
</feature>
<feature type="compositionally biased region" description="Polar residues" evidence="3">
    <location>
        <begin position="268"/>
        <end position="277"/>
    </location>
</feature>
<dbReference type="InterPro" id="IPR032675">
    <property type="entry name" value="LRR_dom_sf"/>
</dbReference>
<dbReference type="SUPFAM" id="SSF48452">
    <property type="entry name" value="TPR-like"/>
    <property type="match status" value="1"/>
</dbReference>
<feature type="domain" description="EF-hand" evidence="4">
    <location>
        <begin position="445"/>
        <end position="480"/>
    </location>
</feature>
<feature type="region of interest" description="Disordered" evidence="3">
    <location>
        <begin position="257"/>
        <end position="310"/>
    </location>
</feature>
<dbReference type="GO" id="GO:0005509">
    <property type="term" value="F:calcium ion binding"/>
    <property type="evidence" value="ECO:0007669"/>
    <property type="project" value="InterPro"/>
</dbReference>
<dbReference type="PANTHER" id="PTHR47186">
    <property type="entry name" value="LEUCINE-RICH REPEAT-CONTAINING PROTEIN 57"/>
    <property type="match status" value="1"/>
</dbReference>
<dbReference type="Gene3D" id="3.80.10.10">
    <property type="entry name" value="Ribonuclease Inhibitor"/>
    <property type="match status" value="1"/>
</dbReference>
<dbReference type="Gene3D" id="1.25.40.10">
    <property type="entry name" value="Tetratricopeptide repeat domain"/>
    <property type="match status" value="1"/>
</dbReference>
<keyword evidence="1" id="KW-0106">Calcium</keyword>
<dbReference type="PROSITE" id="PS50005">
    <property type="entry name" value="TPR"/>
    <property type="match status" value="1"/>
</dbReference>
<dbReference type="SMART" id="SM00054">
    <property type="entry name" value="EFh"/>
    <property type="match status" value="2"/>
</dbReference>
<protein>
    <recommendedName>
        <fullName evidence="4">EF-hand domain-containing protein</fullName>
    </recommendedName>
</protein>
<dbReference type="InterPro" id="IPR002048">
    <property type="entry name" value="EF_hand_dom"/>
</dbReference>
<evidence type="ECO:0000256" key="2">
    <source>
        <dbReference type="PROSITE-ProRule" id="PRU00339"/>
    </source>
</evidence>
<sequence length="1222" mass="133898">MWQANAWFKGGEAEAEGAPLPSASVPSLAAKERGNAHFRKGHLAQALEEYESAVSLDERNWAAWSNLALVLLSQAKHKGALAAADRALAENPRCAKALCLRGMALAELGEPHEALAALGGALRCGAVHKKLHAHAVVLRQKLELSLALHAPPAAAPPAAALPSPSRRRSSVSRGKLLAEERGASPALLRGRASPPPPPSRQVFDAMISTRSESPASPPRQGSGSVGRRLLAMMGASELPLQTPPPLAKRKSLFEELADAHSHGAAAKTSPSRPTPNVFSAAEKMRRSASGAAAAAERESPPRRAASPRGWEAEVQEEVLRLRRADGKVRLDHKKAARMRNAGSLVMPSASQLDDVCRGGGAPLNARESSVLWLDFQRRMVLRGTASGKDEEGAAAGGVGSAGGSIVVSHRKQHEARSDAPKPYKKKWKEALPERLLKHLRKQIRLSTATVKDVFSKWDADGSGMIELHEFKGVLKELKVHLSEADYAFIFQHFDTDGSGSIEYKEFDDEVNADLKVGAAGEIAKDSRNLIELRSLADAEAAAKAAHLDDDTVDKFIASQVYKLCVVFKVDPQSTNQGVKQLSESVHGGERISLAQIQDAMTIFSQGKDEIKWSALSERLAALLIAAPVKEPAEVDFFDLSVQVPVDNPPSFYGKAHMVEEGEEEAETKSEQPAKSQHHTHHATRPKGSKLGEGCTIDDPSLRGISLAQLRALGAHVSRRCRKEGWTDARKVKLSASAVSMYDVCAYVIRPATLKRKCSYVELVAGSSQEPRFFVSHWWGQPLLQLIGALEQHASDRRLDLNTTMYWIGSLALNTYLEAEGYPDIAVFGFPRKTYITQAPAKAIKQASAMVVVLDAAATAFNRTWCCAEIALAYEAGKPVELYAPLDNPGLYDSKKYVGLCDGVTELDLLFSTDMAHALQAKVARECAFPASVLQRAYGLSLINTKTSDSIEKNQLLNQLIHADDELDDSFKAPPEKHPMYDKCTAMVRAAVATISVMRAVSEGHQTFHRMLYALDTADWTKRLNLHFDTRNEVEDSHQLAGGDLLRVLEFLDDHKAAGIFSNMPTNLEELVFRYPLTHLPSTFGKVKLRYLRHLDLRNSTNLIELPERLCVLGTLQTLLLSDCRALSELPSRLHELSSLETLLLQRCIKLYQLPDQLGRLNSLRVLDLEECIQLNELPDLVSTRRLFPKLEFLSLNKCESLKAVPRWVEDFESRGGALRKPV</sequence>
<reference evidence="5 6" key="1">
    <citation type="journal article" date="2024" name="Science">
        <title>Giant polyketide synthase enzymes in the biosynthesis of giant marine polyether toxins.</title>
        <authorList>
            <person name="Fallon T.R."/>
            <person name="Shende V.V."/>
            <person name="Wierzbicki I.H."/>
            <person name="Pendleton A.L."/>
            <person name="Watervoot N.F."/>
            <person name="Auber R.P."/>
            <person name="Gonzalez D.J."/>
            <person name="Wisecaver J.H."/>
            <person name="Moore B.S."/>
        </authorList>
    </citation>
    <scope>NUCLEOTIDE SEQUENCE [LARGE SCALE GENOMIC DNA]</scope>
    <source>
        <strain evidence="5 6">12B1</strain>
    </source>
</reference>
<feature type="region of interest" description="Disordered" evidence="3">
    <location>
        <begin position="386"/>
        <end position="423"/>
    </location>
</feature>
<evidence type="ECO:0000313" key="5">
    <source>
        <dbReference type="EMBL" id="KAL1506895.1"/>
    </source>
</evidence>
<dbReference type="Pfam" id="PF13499">
    <property type="entry name" value="EF-hand_7"/>
    <property type="match status" value="1"/>
</dbReference>
<dbReference type="CDD" id="cd00051">
    <property type="entry name" value="EFh"/>
    <property type="match status" value="1"/>
</dbReference>
<feature type="compositionally biased region" description="Basic residues" evidence="3">
    <location>
        <begin position="675"/>
        <end position="687"/>
    </location>
</feature>
<feature type="compositionally biased region" description="Low complexity" evidence="3">
    <location>
        <begin position="154"/>
        <end position="164"/>
    </location>
</feature>
<evidence type="ECO:0000259" key="4">
    <source>
        <dbReference type="PROSITE" id="PS50222"/>
    </source>
</evidence>
<dbReference type="EMBL" id="JBGBPQ010000018">
    <property type="protein sequence ID" value="KAL1506895.1"/>
    <property type="molecule type" value="Genomic_DNA"/>
</dbReference>
<evidence type="ECO:0000313" key="6">
    <source>
        <dbReference type="Proteomes" id="UP001515480"/>
    </source>
</evidence>
<gene>
    <name evidence="5" type="ORF">AB1Y20_007760</name>
</gene>
<dbReference type="Gene3D" id="1.10.238.10">
    <property type="entry name" value="EF-hand"/>
    <property type="match status" value="1"/>
</dbReference>
<dbReference type="PANTHER" id="PTHR47186:SF61">
    <property type="entry name" value="LEUCINE-RICH REPEAT-CONTAINING PROTEIN 57-RELATED"/>
    <property type="match status" value="1"/>
</dbReference>
<proteinExistence type="predicted"/>